<organism evidence="2 3">
    <name type="scientific">Devosia algicola</name>
    <dbReference type="NCBI Taxonomy" id="3026418"/>
    <lineage>
        <taxon>Bacteria</taxon>
        <taxon>Pseudomonadati</taxon>
        <taxon>Pseudomonadota</taxon>
        <taxon>Alphaproteobacteria</taxon>
        <taxon>Hyphomicrobiales</taxon>
        <taxon>Devosiaceae</taxon>
        <taxon>Devosia</taxon>
    </lineage>
</organism>
<evidence type="ECO:0000313" key="3">
    <source>
        <dbReference type="Proteomes" id="UP001220530"/>
    </source>
</evidence>
<proteinExistence type="predicted"/>
<keyword evidence="1" id="KW-1133">Transmembrane helix</keyword>
<accession>A0ABY7YMP4</accession>
<keyword evidence="1" id="KW-0472">Membrane</keyword>
<evidence type="ECO:0000256" key="1">
    <source>
        <dbReference type="SAM" id="Phobius"/>
    </source>
</evidence>
<gene>
    <name evidence="2" type="ORF">PSQ19_18425</name>
</gene>
<feature type="transmembrane region" description="Helical" evidence="1">
    <location>
        <begin position="6"/>
        <end position="29"/>
    </location>
</feature>
<sequence length="139" mass="15131">MRLDPLRIALAIGVAAFVITAIYIASLLFERQTALEPVGRGNISWMTAQSPSEYARLEQRISAYGLSGSGIDRAEVEMRFDIISNRLQTLHSSALALFIASDQRNVKTLAALDDAVSKARALLGELDVEGTPVRMLEPS</sequence>
<evidence type="ECO:0000313" key="2">
    <source>
        <dbReference type="EMBL" id="WDR02536.1"/>
    </source>
</evidence>
<dbReference type="RefSeq" id="WP_282218939.1">
    <property type="nucleotide sequence ID" value="NZ_CP118246.1"/>
</dbReference>
<keyword evidence="1" id="KW-0812">Transmembrane</keyword>
<name>A0ABY7YMP4_9HYPH</name>
<dbReference type="Proteomes" id="UP001220530">
    <property type="component" value="Chromosome"/>
</dbReference>
<dbReference type="EMBL" id="CP118246">
    <property type="protein sequence ID" value="WDR02536.1"/>
    <property type="molecule type" value="Genomic_DNA"/>
</dbReference>
<reference evidence="2 3" key="1">
    <citation type="submission" date="2023-02" db="EMBL/GenBank/DDBJ databases">
        <title>Devosia algicola sp. nov., isolated from the phycosphere of marine algae.</title>
        <authorList>
            <person name="Kim J.M."/>
            <person name="Lee J.K."/>
            <person name="Choi B.J."/>
            <person name="Bayburt H."/>
            <person name="Jeon C.O."/>
        </authorList>
    </citation>
    <scope>NUCLEOTIDE SEQUENCE [LARGE SCALE GENOMIC DNA]</scope>
    <source>
        <strain evidence="2 3">G20-9</strain>
    </source>
</reference>
<protein>
    <submittedName>
        <fullName evidence="2">Uncharacterized protein</fullName>
    </submittedName>
</protein>
<keyword evidence="3" id="KW-1185">Reference proteome</keyword>